<evidence type="ECO:0008006" key="5">
    <source>
        <dbReference type="Google" id="ProtNLM"/>
    </source>
</evidence>
<reference evidence="3" key="2">
    <citation type="submission" date="2020-06" db="EMBL/GenBank/DDBJ databases">
        <authorList>
            <person name="Sheffer M."/>
        </authorList>
    </citation>
    <scope>NUCLEOTIDE SEQUENCE</scope>
</reference>
<keyword evidence="1" id="KW-1133">Transmembrane helix</keyword>
<evidence type="ECO:0000313" key="3">
    <source>
        <dbReference type="EMBL" id="KAF8773237.1"/>
    </source>
</evidence>
<reference evidence="3" key="1">
    <citation type="journal article" date="2020" name="bioRxiv">
        <title>Chromosome-level reference genome of the European wasp spider Argiope bruennichi: a resource for studies on range expansion and evolutionary adaptation.</title>
        <authorList>
            <person name="Sheffer M.M."/>
            <person name="Hoppe A."/>
            <person name="Krehenwinkel H."/>
            <person name="Uhl G."/>
            <person name="Kuss A.W."/>
            <person name="Jensen L."/>
            <person name="Jensen C."/>
            <person name="Gillespie R.G."/>
            <person name="Hoff K.J."/>
            <person name="Prost S."/>
        </authorList>
    </citation>
    <scope>NUCLEOTIDE SEQUENCE</scope>
</reference>
<keyword evidence="4" id="KW-1185">Reference proteome</keyword>
<keyword evidence="2" id="KW-0732">Signal</keyword>
<feature type="transmembrane region" description="Helical" evidence="1">
    <location>
        <begin position="184"/>
        <end position="202"/>
    </location>
</feature>
<evidence type="ECO:0000313" key="4">
    <source>
        <dbReference type="Proteomes" id="UP000807504"/>
    </source>
</evidence>
<organism evidence="3 4">
    <name type="scientific">Argiope bruennichi</name>
    <name type="common">Wasp spider</name>
    <name type="synonym">Aranea bruennichi</name>
    <dbReference type="NCBI Taxonomy" id="94029"/>
    <lineage>
        <taxon>Eukaryota</taxon>
        <taxon>Metazoa</taxon>
        <taxon>Ecdysozoa</taxon>
        <taxon>Arthropoda</taxon>
        <taxon>Chelicerata</taxon>
        <taxon>Arachnida</taxon>
        <taxon>Araneae</taxon>
        <taxon>Araneomorphae</taxon>
        <taxon>Entelegynae</taxon>
        <taxon>Araneoidea</taxon>
        <taxon>Araneidae</taxon>
        <taxon>Argiope</taxon>
    </lineage>
</organism>
<keyword evidence="1" id="KW-0472">Membrane</keyword>
<feature type="chain" id="PRO_5035916806" description="DUF19 domain-containing protein" evidence="2">
    <location>
        <begin position="18"/>
        <end position="387"/>
    </location>
</feature>
<name>A0A8T0EH81_ARGBR</name>
<sequence length="387" mass="44931">MFLYIIVLYVLLKGVSGSNEVKFETSESLVPPKCMLEPEILLNLPFNSRALEDYCEHFLNYYKCVDKYREEFAEDKVEYLTLSLIKAEPFMRKKLCKQTSINQRYIMHAPCLEAVSHQFYDYFDFADSLIKKYNAQEPLPNKFMAVSYYCLSASVSLTCLGISVSKSCGPDAKKLYIQSTTLKMIPLIWFILLLFGVGQIITSKHYKISGPLVESPCKMNPVPFCSNGYEQFFNNLPDDDESLNEACRFFTEYYRCMKSFSKECEISGSRKTFKYLQNLHSLIEDMCYKDHYMKQTYLNYAICYKMAMPGVRYCQEKFDTEYDSFFLGEDIKLDDANVTETVCNKHLGNVLCIAEEIRKKCGSDAKSIFQVVVRRSKYLQITCPLNE</sequence>
<dbReference type="PANTHER" id="PTHR33964">
    <property type="entry name" value="RE45066P-RELATED"/>
    <property type="match status" value="1"/>
</dbReference>
<dbReference type="AlphaFoldDB" id="A0A8T0EH81"/>
<feature type="transmembrane region" description="Helical" evidence="1">
    <location>
        <begin position="146"/>
        <end position="164"/>
    </location>
</feature>
<evidence type="ECO:0000256" key="2">
    <source>
        <dbReference type="SAM" id="SignalP"/>
    </source>
</evidence>
<evidence type="ECO:0000256" key="1">
    <source>
        <dbReference type="SAM" id="Phobius"/>
    </source>
</evidence>
<keyword evidence="1" id="KW-0812">Transmembrane</keyword>
<dbReference type="PANTHER" id="PTHR33964:SF1">
    <property type="entry name" value="RE45066P"/>
    <property type="match status" value="1"/>
</dbReference>
<dbReference type="Proteomes" id="UP000807504">
    <property type="component" value="Unassembled WGS sequence"/>
</dbReference>
<gene>
    <name evidence="3" type="ORF">HNY73_015913</name>
</gene>
<protein>
    <recommendedName>
        <fullName evidence="5">DUF19 domain-containing protein</fullName>
    </recommendedName>
</protein>
<feature type="signal peptide" evidence="2">
    <location>
        <begin position="1"/>
        <end position="17"/>
    </location>
</feature>
<dbReference type="EMBL" id="JABXBU010002227">
    <property type="protein sequence ID" value="KAF8773237.1"/>
    <property type="molecule type" value="Genomic_DNA"/>
</dbReference>
<accession>A0A8T0EH81</accession>
<proteinExistence type="predicted"/>
<comment type="caution">
    <text evidence="3">The sequence shown here is derived from an EMBL/GenBank/DDBJ whole genome shotgun (WGS) entry which is preliminary data.</text>
</comment>